<reference evidence="1" key="1">
    <citation type="journal article" date="2015" name="Nature">
        <title>Complex archaea that bridge the gap between prokaryotes and eukaryotes.</title>
        <authorList>
            <person name="Spang A."/>
            <person name="Saw J.H."/>
            <person name="Jorgensen S.L."/>
            <person name="Zaremba-Niedzwiedzka K."/>
            <person name="Martijn J."/>
            <person name="Lind A.E."/>
            <person name="van Eijk R."/>
            <person name="Schleper C."/>
            <person name="Guy L."/>
            <person name="Ettema T.J."/>
        </authorList>
    </citation>
    <scope>NUCLEOTIDE SEQUENCE</scope>
</reference>
<gene>
    <name evidence="1" type="ORF">LCGC14_2003260</name>
</gene>
<name>A0A0F9FQB3_9ZZZZ</name>
<comment type="caution">
    <text evidence="1">The sequence shown here is derived from an EMBL/GenBank/DDBJ whole genome shotgun (WGS) entry which is preliminary data.</text>
</comment>
<dbReference type="EMBL" id="LAZR01022805">
    <property type="protein sequence ID" value="KKL80586.1"/>
    <property type="molecule type" value="Genomic_DNA"/>
</dbReference>
<sequence length="176" mass="20759">MRNPFRRNVSRKNLTMNRPSETVRKGNYISNIIRKKFYDYYNITHRVAVCKLDSKAKKLTYNWAQSCIAKTFKFYSSHEVSGEEVMQEQRARWVELNCNEILAKAIVPHTRDGFCLLNLIKKKESIDYNVYGEFECPPKLWTRDTDNRIIHYKVQYTPKPRAMGTSAPMLEIANPK</sequence>
<organism evidence="1">
    <name type="scientific">marine sediment metagenome</name>
    <dbReference type="NCBI Taxonomy" id="412755"/>
    <lineage>
        <taxon>unclassified sequences</taxon>
        <taxon>metagenomes</taxon>
        <taxon>ecological metagenomes</taxon>
    </lineage>
</organism>
<dbReference type="AlphaFoldDB" id="A0A0F9FQB3"/>
<evidence type="ECO:0000313" key="1">
    <source>
        <dbReference type="EMBL" id="KKL80586.1"/>
    </source>
</evidence>
<protein>
    <submittedName>
        <fullName evidence="1">Uncharacterized protein</fullName>
    </submittedName>
</protein>
<proteinExistence type="predicted"/>
<feature type="non-terminal residue" evidence="1">
    <location>
        <position position="176"/>
    </location>
</feature>
<accession>A0A0F9FQB3</accession>